<keyword evidence="3" id="KW-0539">Nucleus</keyword>
<dbReference type="InterPro" id="IPR036020">
    <property type="entry name" value="WW_dom_sf"/>
</dbReference>
<dbReference type="Proteomes" id="UP001208570">
    <property type="component" value="Unassembled WGS sequence"/>
</dbReference>
<dbReference type="Gene3D" id="2.20.70.10">
    <property type="match status" value="1"/>
</dbReference>
<feature type="compositionally biased region" description="Polar residues" evidence="4">
    <location>
        <begin position="413"/>
        <end position="434"/>
    </location>
</feature>
<dbReference type="PANTHER" id="PTHR15911">
    <property type="entry name" value="WW DOMAIN-CONTAINING ADAPTER PROTEIN WITH COILED-COIL"/>
    <property type="match status" value="1"/>
</dbReference>
<dbReference type="InterPro" id="IPR001202">
    <property type="entry name" value="WW_dom"/>
</dbReference>
<gene>
    <name evidence="6" type="ORF">LSH36_1392g00008</name>
</gene>
<proteinExistence type="predicted"/>
<comment type="subcellular location">
    <subcellularLocation>
        <location evidence="1">Nucleus</location>
    </subcellularLocation>
</comment>
<reference evidence="6" key="1">
    <citation type="journal article" date="2023" name="Mol. Biol. Evol.">
        <title>Third-Generation Sequencing Reveals the Adaptive Role of the Epigenome in Three Deep-Sea Polychaetes.</title>
        <authorList>
            <person name="Perez M."/>
            <person name="Aroh O."/>
            <person name="Sun Y."/>
            <person name="Lan Y."/>
            <person name="Juniper S.K."/>
            <person name="Young C.R."/>
            <person name="Angers B."/>
            <person name="Qian P.Y."/>
        </authorList>
    </citation>
    <scope>NUCLEOTIDE SEQUENCE</scope>
    <source>
        <strain evidence="6">P08H-3</strain>
    </source>
</reference>
<sequence>MQFSNLMNIIQVTPNKEKNPSKHRHYNDHYTDNQRQSPNFHCMGGMSDSRSHTSVDESSLPRSGERYQNKASYIERNKEKPEKEYVLFVHYAEPLYQYVETVRKSAVRVCGDWSEHISSSGKCYYYNCKTEVSRWEKPKEWVDKLADVNKVLPPKNKDVRERRQQHGHPIKKYEDRQKHSVSATATSSSSNFHQQSNSRPLSSFGSPAPGRHQPHEHVGNCTQSHKYKQSQGHPASGPNNATNSNNSQNNKSGHAGHRTAGPSHVNTWQGHDHIKRDGGRVPPVDRTYSVPERPNKSFENRDSQQAEDMDISPGSTPTEESMMERHALIMANTGSTPISTVTSTPPSTSKHSPSTPNILSVLSHLTSSSLPDLPALASLSSLTAMSPGGSGGSPGSLLPQLLQQLATGGRTMPNAQGVHQPNQQVLQQDGSQSPYSPPDESDGTPLQSPEHNPVTVGTTHQQSGHLDKTRQSPASEHSLISSRSVNKNVFLLICVL</sequence>
<feature type="compositionally biased region" description="Basic and acidic residues" evidence="4">
    <location>
        <begin position="155"/>
        <end position="164"/>
    </location>
</feature>
<dbReference type="PROSITE" id="PS50020">
    <property type="entry name" value="WW_DOMAIN_2"/>
    <property type="match status" value="1"/>
</dbReference>
<dbReference type="GO" id="GO:0005634">
    <property type="term" value="C:nucleus"/>
    <property type="evidence" value="ECO:0007669"/>
    <property type="project" value="UniProtKB-SubCell"/>
</dbReference>
<feature type="region of interest" description="Disordered" evidence="4">
    <location>
        <begin position="335"/>
        <end position="355"/>
    </location>
</feature>
<evidence type="ECO:0000313" key="7">
    <source>
        <dbReference type="Proteomes" id="UP001208570"/>
    </source>
</evidence>
<feature type="compositionally biased region" description="Basic and acidic residues" evidence="4">
    <location>
        <begin position="293"/>
        <end position="304"/>
    </location>
</feature>
<feature type="compositionally biased region" description="Low complexity" evidence="4">
    <location>
        <begin position="180"/>
        <end position="198"/>
    </location>
</feature>
<feature type="compositionally biased region" description="Polar residues" evidence="4">
    <location>
        <begin position="220"/>
        <end position="233"/>
    </location>
</feature>
<dbReference type="GO" id="GO:0000993">
    <property type="term" value="F:RNA polymerase II complex binding"/>
    <property type="evidence" value="ECO:0007669"/>
    <property type="project" value="TreeGrafter"/>
</dbReference>
<feature type="compositionally biased region" description="Polar residues" evidence="4">
    <location>
        <begin position="444"/>
        <end position="464"/>
    </location>
</feature>
<feature type="region of interest" description="Disordered" evidence="4">
    <location>
        <begin position="13"/>
        <end position="64"/>
    </location>
</feature>
<protein>
    <recommendedName>
        <fullName evidence="5">WW domain-containing protein</fullName>
    </recommendedName>
</protein>
<feature type="domain" description="WW" evidence="5">
    <location>
        <begin position="113"/>
        <end position="140"/>
    </location>
</feature>
<dbReference type="PROSITE" id="PS01159">
    <property type="entry name" value="WW_DOMAIN_1"/>
    <property type="match status" value="1"/>
</dbReference>
<organism evidence="6 7">
    <name type="scientific">Paralvinella palmiformis</name>
    <dbReference type="NCBI Taxonomy" id="53620"/>
    <lineage>
        <taxon>Eukaryota</taxon>
        <taxon>Metazoa</taxon>
        <taxon>Spiralia</taxon>
        <taxon>Lophotrochozoa</taxon>
        <taxon>Annelida</taxon>
        <taxon>Polychaeta</taxon>
        <taxon>Sedentaria</taxon>
        <taxon>Canalipalpata</taxon>
        <taxon>Terebellida</taxon>
        <taxon>Terebelliformia</taxon>
        <taxon>Alvinellidae</taxon>
        <taxon>Paralvinella</taxon>
    </lineage>
</organism>
<dbReference type="SMART" id="SM00456">
    <property type="entry name" value="WW"/>
    <property type="match status" value="1"/>
</dbReference>
<dbReference type="GO" id="GO:0010506">
    <property type="term" value="P:regulation of autophagy"/>
    <property type="evidence" value="ECO:0007669"/>
    <property type="project" value="TreeGrafter"/>
</dbReference>
<dbReference type="EMBL" id="JAODUP010001391">
    <property type="protein sequence ID" value="KAK2140323.1"/>
    <property type="molecule type" value="Genomic_DNA"/>
</dbReference>
<accession>A0AAD9IU08</accession>
<keyword evidence="7" id="KW-1185">Reference proteome</keyword>
<evidence type="ECO:0000259" key="5">
    <source>
        <dbReference type="PROSITE" id="PS50020"/>
    </source>
</evidence>
<dbReference type="AlphaFoldDB" id="A0AAD9IU08"/>
<dbReference type="CDD" id="cd00201">
    <property type="entry name" value="WW"/>
    <property type="match status" value="1"/>
</dbReference>
<comment type="caution">
    <text evidence="6">The sequence shown here is derived from an EMBL/GenBank/DDBJ whole genome shotgun (WGS) entry which is preliminary data.</text>
</comment>
<dbReference type="GO" id="GO:1904263">
    <property type="term" value="P:positive regulation of TORC1 signaling"/>
    <property type="evidence" value="ECO:0007669"/>
    <property type="project" value="TreeGrafter"/>
</dbReference>
<evidence type="ECO:0000313" key="6">
    <source>
        <dbReference type="EMBL" id="KAK2140323.1"/>
    </source>
</evidence>
<feature type="compositionally biased region" description="Basic and acidic residues" evidence="4">
    <location>
        <begin position="270"/>
        <end position="279"/>
    </location>
</feature>
<dbReference type="Pfam" id="PF00397">
    <property type="entry name" value="WW"/>
    <property type="match status" value="1"/>
</dbReference>
<evidence type="ECO:0000256" key="4">
    <source>
        <dbReference type="SAM" id="MobiDB-lite"/>
    </source>
</evidence>
<keyword evidence="2" id="KW-0156">Chromatin regulator</keyword>
<dbReference type="InterPro" id="IPR038867">
    <property type="entry name" value="WAC"/>
</dbReference>
<dbReference type="GO" id="GO:0006325">
    <property type="term" value="P:chromatin organization"/>
    <property type="evidence" value="ECO:0007669"/>
    <property type="project" value="UniProtKB-KW"/>
</dbReference>
<evidence type="ECO:0000256" key="2">
    <source>
        <dbReference type="ARBA" id="ARBA00022853"/>
    </source>
</evidence>
<evidence type="ECO:0000256" key="3">
    <source>
        <dbReference type="ARBA" id="ARBA00023242"/>
    </source>
</evidence>
<dbReference type="GO" id="GO:0003682">
    <property type="term" value="F:chromatin binding"/>
    <property type="evidence" value="ECO:0007669"/>
    <property type="project" value="TreeGrafter"/>
</dbReference>
<feature type="compositionally biased region" description="Low complexity" evidence="4">
    <location>
        <begin position="236"/>
        <end position="252"/>
    </location>
</feature>
<feature type="region of interest" description="Disordered" evidence="4">
    <location>
        <begin position="410"/>
        <end position="480"/>
    </location>
</feature>
<evidence type="ECO:0000256" key="1">
    <source>
        <dbReference type="ARBA" id="ARBA00004123"/>
    </source>
</evidence>
<dbReference type="PANTHER" id="PTHR15911:SF6">
    <property type="entry name" value="WW DOMAIN-CONTAINING ADAPTER PROTEIN WITH COILED-COIL"/>
    <property type="match status" value="1"/>
</dbReference>
<feature type="region of interest" description="Disordered" evidence="4">
    <location>
        <begin position="152"/>
        <end position="320"/>
    </location>
</feature>
<feature type="compositionally biased region" description="Polar residues" evidence="4">
    <location>
        <begin position="471"/>
        <end position="480"/>
    </location>
</feature>
<name>A0AAD9IU08_9ANNE</name>
<dbReference type="SUPFAM" id="SSF51045">
    <property type="entry name" value="WW domain"/>
    <property type="match status" value="1"/>
</dbReference>